<name>A0A4V3P518_9FLAO</name>
<dbReference type="InterPro" id="IPR007921">
    <property type="entry name" value="CHAP_dom"/>
</dbReference>
<gene>
    <name evidence="2" type="ORF">EM932_06305</name>
</gene>
<dbReference type="AlphaFoldDB" id="A0A4V3P518"/>
<evidence type="ECO:0000313" key="2">
    <source>
        <dbReference type="EMBL" id="TGV03634.1"/>
    </source>
</evidence>
<reference evidence="2 3" key="1">
    <citation type="submission" date="2019-04" db="EMBL/GenBank/DDBJ databases">
        <authorList>
            <person name="Liu A."/>
        </authorList>
    </citation>
    <scope>NUCLEOTIDE SEQUENCE [LARGE SCALE GENOMIC DNA]</scope>
    <source>
        <strain evidence="2 3">RZ03</strain>
    </source>
</reference>
<proteinExistence type="predicted"/>
<dbReference type="OrthoDB" id="9813532at2"/>
<dbReference type="Pfam" id="PF05257">
    <property type="entry name" value="CHAP"/>
    <property type="match status" value="1"/>
</dbReference>
<feature type="domain" description="Peptidase C51" evidence="1">
    <location>
        <begin position="42"/>
        <end position="114"/>
    </location>
</feature>
<dbReference type="InterPro" id="IPR013423">
    <property type="entry name" value="CHP02594"/>
</dbReference>
<protein>
    <submittedName>
        <fullName evidence="2">TIGR02594 family protein</fullName>
    </submittedName>
</protein>
<dbReference type="EMBL" id="SRSO01000006">
    <property type="protein sequence ID" value="TGV03634.1"/>
    <property type="molecule type" value="Genomic_DNA"/>
</dbReference>
<sequence>MNNNMINIALSQYGVTEIIGGNHNPIILNYFKEIGHTWVVTDETAWCSAFINWVALKANKERSGKLTARSWLTVGLKTSEPKIGDVVVFWRGSKNSWKGHVGFFIGFSEDKKEIFCLSGNQNNQVNIQKYPSYRLLEFRQLKTI</sequence>
<keyword evidence="3" id="KW-1185">Reference proteome</keyword>
<dbReference type="Proteomes" id="UP000307602">
    <property type="component" value="Unassembled WGS sequence"/>
</dbReference>
<dbReference type="Gene3D" id="3.90.1720.10">
    <property type="entry name" value="endopeptidase domain like (from Nostoc punctiforme)"/>
    <property type="match status" value="1"/>
</dbReference>
<organism evidence="2 3">
    <name type="scientific">Flavivirga rizhaonensis</name>
    <dbReference type="NCBI Taxonomy" id="2559571"/>
    <lineage>
        <taxon>Bacteria</taxon>
        <taxon>Pseudomonadati</taxon>
        <taxon>Bacteroidota</taxon>
        <taxon>Flavobacteriia</taxon>
        <taxon>Flavobacteriales</taxon>
        <taxon>Flavobacteriaceae</taxon>
        <taxon>Flavivirga</taxon>
    </lineage>
</organism>
<evidence type="ECO:0000259" key="1">
    <source>
        <dbReference type="Pfam" id="PF05257"/>
    </source>
</evidence>
<accession>A0A4V3P518</accession>
<dbReference type="SUPFAM" id="SSF54001">
    <property type="entry name" value="Cysteine proteinases"/>
    <property type="match status" value="1"/>
</dbReference>
<evidence type="ECO:0000313" key="3">
    <source>
        <dbReference type="Proteomes" id="UP000307602"/>
    </source>
</evidence>
<dbReference type="InterPro" id="IPR038765">
    <property type="entry name" value="Papain-like_cys_pep_sf"/>
</dbReference>
<dbReference type="NCBIfam" id="TIGR02594">
    <property type="entry name" value="TIGR02594 family protein"/>
    <property type="match status" value="1"/>
</dbReference>
<dbReference type="RefSeq" id="WP_135876328.1">
    <property type="nucleotide sequence ID" value="NZ_SRSO01000006.1"/>
</dbReference>
<comment type="caution">
    <text evidence="2">The sequence shown here is derived from an EMBL/GenBank/DDBJ whole genome shotgun (WGS) entry which is preliminary data.</text>
</comment>